<feature type="compositionally biased region" description="Polar residues" evidence="2">
    <location>
        <begin position="596"/>
        <end position="605"/>
    </location>
</feature>
<dbReference type="InterPro" id="IPR036188">
    <property type="entry name" value="FAD/NAD-bd_sf"/>
</dbReference>
<keyword evidence="1 3" id="KW-0560">Oxidoreductase</keyword>
<dbReference type="PANTHER" id="PTHR43539:SF68">
    <property type="entry name" value="FLAVIN-BINDING MONOOXYGENASE-LIKE PROTEIN (AFU_ORTHOLOGUE AFUA_4G09220)"/>
    <property type="match status" value="1"/>
</dbReference>
<accession>A0ABU3PU48</accession>
<name>A0ABU3PU48_9ACTN</name>
<dbReference type="EMBL" id="JAVYII010000002">
    <property type="protein sequence ID" value="MDT9592721.1"/>
    <property type="molecule type" value="Genomic_DNA"/>
</dbReference>
<organism evidence="3 4">
    <name type="scientific">Nocardioides imazamoxiresistens</name>
    <dbReference type="NCBI Taxonomy" id="3231893"/>
    <lineage>
        <taxon>Bacteria</taxon>
        <taxon>Bacillati</taxon>
        <taxon>Actinomycetota</taxon>
        <taxon>Actinomycetes</taxon>
        <taxon>Propionibacteriales</taxon>
        <taxon>Nocardioidaceae</taxon>
        <taxon>Nocardioides</taxon>
    </lineage>
</organism>
<dbReference type="SUPFAM" id="SSF51905">
    <property type="entry name" value="FAD/NAD(P)-binding domain"/>
    <property type="match status" value="2"/>
</dbReference>
<dbReference type="SUPFAM" id="SSF54427">
    <property type="entry name" value="NTF2-like"/>
    <property type="match status" value="1"/>
</dbReference>
<protein>
    <submittedName>
        <fullName evidence="3">NAD(P)/FAD-dependent oxidoreductase</fullName>
        <ecNumber evidence="3">1.14.13.-</ecNumber>
    </submittedName>
</protein>
<dbReference type="GO" id="GO:0016491">
    <property type="term" value="F:oxidoreductase activity"/>
    <property type="evidence" value="ECO:0007669"/>
    <property type="project" value="UniProtKB-KW"/>
</dbReference>
<dbReference type="PRINTS" id="PR00411">
    <property type="entry name" value="PNDRDTASEI"/>
</dbReference>
<comment type="caution">
    <text evidence="3">The sequence shown here is derived from an EMBL/GenBank/DDBJ whole genome shotgun (WGS) entry which is preliminary data.</text>
</comment>
<gene>
    <name evidence="3" type="ORF">RDV89_06565</name>
</gene>
<feature type="region of interest" description="Disordered" evidence="2">
    <location>
        <begin position="136"/>
        <end position="156"/>
    </location>
</feature>
<evidence type="ECO:0000313" key="3">
    <source>
        <dbReference type="EMBL" id="MDT9592721.1"/>
    </source>
</evidence>
<keyword evidence="4" id="KW-1185">Reference proteome</keyword>
<dbReference type="InterPro" id="IPR032710">
    <property type="entry name" value="NTF2-like_dom_sf"/>
</dbReference>
<evidence type="ECO:0000313" key="4">
    <source>
        <dbReference type="Proteomes" id="UP001268542"/>
    </source>
</evidence>
<dbReference type="RefSeq" id="WP_315732143.1">
    <property type="nucleotide sequence ID" value="NZ_JAVYII010000002.1"/>
</dbReference>
<reference evidence="3 4" key="1">
    <citation type="submission" date="2023-08" db="EMBL/GenBank/DDBJ databases">
        <title>Nocardioides seae sp. nov., a bacterium isolated from a soil.</title>
        <authorList>
            <person name="Wang X."/>
        </authorList>
    </citation>
    <scope>NUCLEOTIDE SEQUENCE [LARGE SCALE GENOMIC DNA]</scope>
    <source>
        <strain evidence="3 4">YZH12</strain>
    </source>
</reference>
<dbReference type="PANTHER" id="PTHR43539">
    <property type="entry name" value="FLAVIN-BINDING MONOOXYGENASE-LIKE PROTEIN (AFU_ORTHOLOGUE AFUA_4G09220)"/>
    <property type="match status" value="1"/>
</dbReference>
<dbReference type="InterPro" id="IPR050982">
    <property type="entry name" value="Auxin_biosynth/cation_transpt"/>
</dbReference>
<evidence type="ECO:0000256" key="2">
    <source>
        <dbReference type="SAM" id="MobiDB-lite"/>
    </source>
</evidence>
<dbReference type="Gene3D" id="3.50.50.60">
    <property type="entry name" value="FAD/NAD(P)-binding domain"/>
    <property type="match status" value="1"/>
</dbReference>
<proteinExistence type="predicted"/>
<dbReference type="Pfam" id="PF13738">
    <property type="entry name" value="Pyr_redox_3"/>
    <property type="match status" value="1"/>
</dbReference>
<feature type="region of interest" description="Disordered" evidence="2">
    <location>
        <begin position="582"/>
        <end position="605"/>
    </location>
</feature>
<evidence type="ECO:0000256" key="1">
    <source>
        <dbReference type="ARBA" id="ARBA00023002"/>
    </source>
</evidence>
<dbReference type="EC" id="1.14.13.-" evidence="3"/>
<sequence>MSEERTTPDVDATVDRWLEDFATAVGDGDPGAAPTLFDDDAWWRDLLAFTWDLRTAHGLSAIARLLADGSVGGALAPVRAGAASLVDSGAEPWIQAVVDLETPVLRGRGVLRLVERDGAWKAWTLLTAAESLVGHEERTGTRRPAGGAQGADRLGRGWADGRRRRHELADGDPAVLVVGAGHSGLGLAARLGCMGVDTLVVDRNERIGDNWRHRYDSLVLHDPVWYDHLPYVPFPSSWPVFTPKDKLADWLESYAGTMDLNVWTGTELVDSSFDPGTGTWTVTLTGPQGTRTIRPRHVVLATGVSGTEPNVPDLPGAADFDGTLCHSSGFPRGADLAGRRAVVVGSCNSGHDIAQELYEKGAAVTMVQRSPTYVVSVAASGMAMAGLYDETGPPTDVADLLGASFPFAAVPEVHRATTAAMAEVDRDILTRLEQVGFLLSSGIDGTGALQLFLQKGGGYYIDVGASALLADGLIGLRSGVGVARVTPGGLELDDGTSIDADLVVLATGYQSMVATARRLLGDEVAGRCGPVWGLDEEGELRGVWRRSGHDGLWFMGGNLAMARFYGGFLALQILAAEVGAAVPDPSTNDARRDDPASTTSRKAVT</sequence>
<dbReference type="Proteomes" id="UP001268542">
    <property type="component" value="Unassembled WGS sequence"/>
</dbReference>